<evidence type="ECO:0000256" key="12">
    <source>
        <dbReference type="SAM" id="SignalP"/>
    </source>
</evidence>
<dbReference type="InterPro" id="IPR012910">
    <property type="entry name" value="Plug_dom"/>
</dbReference>
<evidence type="ECO:0000256" key="9">
    <source>
        <dbReference type="ARBA" id="ARBA00023237"/>
    </source>
</evidence>
<evidence type="ECO:0000256" key="7">
    <source>
        <dbReference type="ARBA" id="ARBA00023136"/>
    </source>
</evidence>
<comment type="subcellular location">
    <subcellularLocation>
        <location evidence="1 10">Cell outer membrane</location>
        <topology evidence="1 10">Multi-pass membrane protein</topology>
    </subcellularLocation>
</comment>
<dbReference type="SUPFAM" id="SSF56935">
    <property type="entry name" value="Porins"/>
    <property type="match status" value="1"/>
</dbReference>
<dbReference type="OrthoDB" id="9768177at2"/>
<dbReference type="InterPro" id="IPR008969">
    <property type="entry name" value="CarboxyPept-like_regulatory"/>
</dbReference>
<dbReference type="SUPFAM" id="SSF49464">
    <property type="entry name" value="Carboxypeptidase regulatory domain-like"/>
    <property type="match status" value="1"/>
</dbReference>
<dbReference type="InterPro" id="IPR000531">
    <property type="entry name" value="Beta-barrel_TonB"/>
</dbReference>
<dbReference type="NCBIfam" id="TIGR04057">
    <property type="entry name" value="SusC_RagA_signa"/>
    <property type="match status" value="1"/>
</dbReference>
<evidence type="ECO:0000313" key="15">
    <source>
        <dbReference type="EMBL" id="SFP55369.1"/>
    </source>
</evidence>
<keyword evidence="7 10" id="KW-0472">Membrane</keyword>
<evidence type="ECO:0000256" key="10">
    <source>
        <dbReference type="PROSITE-ProRule" id="PRU01360"/>
    </source>
</evidence>
<evidence type="ECO:0000313" key="16">
    <source>
        <dbReference type="Proteomes" id="UP000199031"/>
    </source>
</evidence>
<evidence type="ECO:0000256" key="6">
    <source>
        <dbReference type="ARBA" id="ARBA00023077"/>
    </source>
</evidence>
<comment type="similarity">
    <text evidence="10 11">Belongs to the TonB-dependent receptor family.</text>
</comment>
<keyword evidence="3 10" id="KW-1134">Transmembrane beta strand</keyword>
<dbReference type="Pfam" id="PF07715">
    <property type="entry name" value="Plug"/>
    <property type="match status" value="1"/>
</dbReference>
<keyword evidence="2 10" id="KW-0813">Transport</keyword>
<organism evidence="15 16">
    <name type="scientific">Parafilimonas terrae</name>
    <dbReference type="NCBI Taxonomy" id="1465490"/>
    <lineage>
        <taxon>Bacteria</taxon>
        <taxon>Pseudomonadati</taxon>
        <taxon>Bacteroidota</taxon>
        <taxon>Chitinophagia</taxon>
        <taxon>Chitinophagales</taxon>
        <taxon>Chitinophagaceae</taxon>
        <taxon>Parafilimonas</taxon>
    </lineage>
</organism>
<dbReference type="InterPro" id="IPR023996">
    <property type="entry name" value="TonB-dep_OMP_SusC/RagA"/>
</dbReference>
<evidence type="ECO:0000256" key="4">
    <source>
        <dbReference type="ARBA" id="ARBA00022692"/>
    </source>
</evidence>
<dbReference type="NCBIfam" id="TIGR04056">
    <property type="entry name" value="OMP_RagA_SusC"/>
    <property type="match status" value="1"/>
</dbReference>
<evidence type="ECO:0000256" key="3">
    <source>
        <dbReference type="ARBA" id="ARBA00022452"/>
    </source>
</evidence>
<dbReference type="Proteomes" id="UP000199031">
    <property type="component" value="Unassembled WGS sequence"/>
</dbReference>
<name>A0A1I5RA28_9BACT</name>
<keyword evidence="4 10" id="KW-0812">Transmembrane</keyword>
<keyword evidence="9 10" id="KW-0998">Cell outer membrane</keyword>
<evidence type="ECO:0000256" key="11">
    <source>
        <dbReference type="RuleBase" id="RU003357"/>
    </source>
</evidence>
<evidence type="ECO:0000256" key="2">
    <source>
        <dbReference type="ARBA" id="ARBA00022448"/>
    </source>
</evidence>
<dbReference type="EMBL" id="FOXQ01000001">
    <property type="protein sequence ID" value="SFP55369.1"/>
    <property type="molecule type" value="Genomic_DNA"/>
</dbReference>
<dbReference type="Pfam" id="PF00593">
    <property type="entry name" value="TonB_dep_Rec_b-barrel"/>
    <property type="match status" value="1"/>
</dbReference>
<evidence type="ECO:0000259" key="13">
    <source>
        <dbReference type="Pfam" id="PF00593"/>
    </source>
</evidence>
<dbReference type="InterPro" id="IPR023997">
    <property type="entry name" value="TonB-dep_OMP_SusC/RagA_CS"/>
</dbReference>
<accession>A0A1I5RA28</accession>
<feature type="signal peptide" evidence="12">
    <location>
        <begin position="1"/>
        <end position="22"/>
    </location>
</feature>
<sequence length="980" mass="104953">MKKRLLIHVMLCVLCFPLLLSAQDNAVSLKVQETNGQPIAGVTISIDKKRTMVTDAQGAVTIPNANSSIIVFSATGFKSKTIKADTLTQSTIILEQDVANLDEVIVTGLSTNVKRRNLANAVATISSRELSSTAPAQTLDGALEGKIPGAYINANSGAPGGGITVKLRGVTSVYGNTQPLYVVDGVFIDNSATSAGLNAVTSAASGGAATSTQDNPSNRIADINPQDIQNIEILKGASAAAIYGSKAAAGVIIITTKKGRQGKTAINVSQDLGLITVRKLLGVREFTADRAASLSSDPATSEALKKQFTDAQAAGHIYDYEKEMYGNTGFARNTELSLTGGGEQTSFFFSASQKDEGGIVKNTGYRNTGLRLNIDHRISDNIKIGITTNYINSSADRGLFGNDNVGATIGVALSSTPSFAELHPDANGNYPANNFAASNPLQTIALMKNNESVNRFITGLNLEATLQNSGKSTTKFIARGGVDFYNLQTSALFPGTLQWQAVNKGTSIQGFTKNLSTNYIASLVNTFTPSDNVSLTTSAGFTQETGDYNNLLNVATQVIAGQSNVSQAGALNATQLRTKYLNSGVFIQEEASIIDAVTLTAGVRFDRSSNNGDAAKFYTYPKAGLSWNLTRSGIVDEGFFNNIKLRAAYGQANNVPAYGSKFTGMAISNIAGNPGVIVNIQQGDANIKPERQKELEAGIDFSVLNNRLSFELTYYNKSISDFLMLQSLPSSSGFSSKWLNAGDLRNHGVELGLNAIPVQSKSVTWNTSVNFWLNRSKVIRLIIPPIPQGSFGYVLGSFQVEQGKSATQIVGLDGDNGVGVLGDAEPTFQMNTYNEVTFFGRLSLRFLLHWKNGGDNINLTSLQSDFGGTSADYDKVTNKMGVPDAVYRIMQIGTTARIFVEDASYLRLREAGLYYTFNEFHNSFIKSINVGVSFNNYLTFTKYRSYDPEVSNFGTGFSTGVDVLPYPASKRAAFHISFSF</sequence>
<evidence type="ECO:0000259" key="14">
    <source>
        <dbReference type="Pfam" id="PF07715"/>
    </source>
</evidence>
<dbReference type="Gene3D" id="2.40.170.20">
    <property type="entry name" value="TonB-dependent receptor, beta-barrel domain"/>
    <property type="match status" value="1"/>
</dbReference>
<keyword evidence="5 12" id="KW-0732">Signal</keyword>
<dbReference type="GO" id="GO:0009279">
    <property type="term" value="C:cell outer membrane"/>
    <property type="evidence" value="ECO:0007669"/>
    <property type="project" value="UniProtKB-SubCell"/>
</dbReference>
<dbReference type="InterPro" id="IPR037066">
    <property type="entry name" value="Plug_dom_sf"/>
</dbReference>
<dbReference type="InterPro" id="IPR039426">
    <property type="entry name" value="TonB-dep_rcpt-like"/>
</dbReference>
<keyword evidence="6 11" id="KW-0798">TonB box</keyword>
<dbReference type="PANTHER" id="PTHR30069">
    <property type="entry name" value="TONB-DEPENDENT OUTER MEMBRANE RECEPTOR"/>
    <property type="match status" value="1"/>
</dbReference>
<feature type="domain" description="TonB-dependent receptor plug" evidence="14">
    <location>
        <begin position="115"/>
        <end position="251"/>
    </location>
</feature>
<protein>
    <submittedName>
        <fullName evidence="15">TonB-linked outer membrane protein, SusC/RagA family</fullName>
    </submittedName>
</protein>
<feature type="domain" description="TonB-dependent receptor-like beta-barrel" evidence="13">
    <location>
        <begin position="405"/>
        <end position="935"/>
    </location>
</feature>
<dbReference type="InterPro" id="IPR036942">
    <property type="entry name" value="Beta-barrel_TonB_sf"/>
</dbReference>
<reference evidence="15 16" key="1">
    <citation type="submission" date="2016-10" db="EMBL/GenBank/DDBJ databases">
        <authorList>
            <person name="de Groot N.N."/>
        </authorList>
    </citation>
    <scope>NUCLEOTIDE SEQUENCE [LARGE SCALE GENOMIC DNA]</scope>
    <source>
        <strain evidence="15 16">DSM 28286</strain>
    </source>
</reference>
<dbReference type="PROSITE" id="PS52016">
    <property type="entry name" value="TONB_DEPENDENT_REC_3"/>
    <property type="match status" value="1"/>
</dbReference>
<dbReference type="STRING" id="1465490.SAMN05444277_101153"/>
<proteinExistence type="inferred from homology"/>
<dbReference type="Pfam" id="PF13715">
    <property type="entry name" value="CarbopepD_reg_2"/>
    <property type="match status" value="1"/>
</dbReference>
<dbReference type="RefSeq" id="WP_090653514.1">
    <property type="nucleotide sequence ID" value="NZ_FOXQ01000001.1"/>
</dbReference>
<feature type="chain" id="PRO_5011567367" evidence="12">
    <location>
        <begin position="23"/>
        <end position="980"/>
    </location>
</feature>
<dbReference type="AlphaFoldDB" id="A0A1I5RA28"/>
<evidence type="ECO:0000256" key="1">
    <source>
        <dbReference type="ARBA" id="ARBA00004571"/>
    </source>
</evidence>
<evidence type="ECO:0000256" key="5">
    <source>
        <dbReference type="ARBA" id="ARBA00022729"/>
    </source>
</evidence>
<dbReference type="GO" id="GO:0044718">
    <property type="term" value="P:siderophore transmembrane transport"/>
    <property type="evidence" value="ECO:0007669"/>
    <property type="project" value="TreeGrafter"/>
</dbReference>
<dbReference type="PANTHER" id="PTHR30069:SF29">
    <property type="entry name" value="HEMOGLOBIN AND HEMOGLOBIN-HAPTOGLOBIN-BINDING PROTEIN 1-RELATED"/>
    <property type="match status" value="1"/>
</dbReference>
<evidence type="ECO:0000256" key="8">
    <source>
        <dbReference type="ARBA" id="ARBA00023170"/>
    </source>
</evidence>
<gene>
    <name evidence="15" type="ORF">SAMN05444277_101153</name>
</gene>
<dbReference type="GO" id="GO:0015344">
    <property type="term" value="F:siderophore uptake transmembrane transporter activity"/>
    <property type="evidence" value="ECO:0007669"/>
    <property type="project" value="TreeGrafter"/>
</dbReference>
<keyword evidence="8" id="KW-0675">Receptor</keyword>
<dbReference type="Gene3D" id="2.170.130.10">
    <property type="entry name" value="TonB-dependent receptor, plug domain"/>
    <property type="match status" value="1"/>
</dbReference>
<keyword evidence="16" id="KW-1185">Reference proteome</keyword>